<accession>A0A699VRV5</accession>
<feature type="non-terminal residue" evidence="1">
    <location>
        <position position="1"/>
    </location>
</feature>
<evidence type="ECO:0000313" key="1">
    <source>
        <dbReference type="EMBL" id="GFD34584.1"/>
    </source>
</evidence>
<dbReference type="EMBL" id="BKCJ011448411">
    <property type="protein sequence ID" value="GFD34584.1"/>
    <property type="molecule type" value="Genomic_DNA"/>
</dbReference>
<protein>
    <submittedName>
        <fullName evidence="1">Uncharacterized protein</fullName>
    </submittedName>
</protein>
<proteinExistence type="predicted"/>
<organism evidence="1">
    <name type="scientific">Tanacetum cinerariifolium</name>
    <name type="common">Dalmatian daisy</name>
    <name type="synonym">Chrysanthemum cinerariifolium</name>
    <dbReference type="NCBI Taxonomy" id="118510"/>
    <lineage>
        <taxon>Eukaryota</taxon>
        <taxon>Viridiplantae</taxon>
        <taxon>Streptophyta</taxon>
        <taxon>Embryophyta</taxon>
        <taxon>Tracheophyta</taxon>
        <taxon>Spermatophyta</taxon>
        <taxon>Magnoliopsida</taxon>
        <taxon>eudicotyledons</taxon>
        <taxon>Gunneridae</taxon>
        <taxon>Pentapetalae</taxon>
        <taxon>asterids</taxon>
        <taxon>campanulids</taxon>
        <taxon>Asterales</taxon>
        <taxon>Asteraceae</taxon>
        <taxon>Asteroideae</taxon>
        <taxon>Anthemideae</taxon>
        <taxon>Anthemidinae</taxon>
        <taxon>Tanacetum</taxon>
    </lineage>
</organism>
<name>A0A699VRV5_TANCI</name>
<gene>
    <name evidence="1" type="ORF">Tci_906553</name>
</gene>
<reference evidence="1" key="1">
    <citation type="journal article" date="2019" name="Sci. Rep.">
        <title>Draft genome of Tanacetum cinerariifolium, the natural source of mosquito coil.</title>
        <authorList>
            <person name="Yamashiro T."/>
            <person name="Shiraishi A."/>
            <person name="Satake H."/>
            <person name="Nakayama K."/>
        </authorList>
    </citation>
    <scope>NUCLEOTIDE SEQUENCE</scope>
</reference>
<comment type="caution">
    <text evidence="1">The sequence shown here is derived from an EMBL/GenBank/DDBJ whole genome shotgun (WGS) entry which is preliminary data.</text>
</comment>
<dbReference type="AlphaFoldDB" id="A0A699VRV5"/>
<feature type="non-terminal residue" evidence="1">
    <location>
        <position position="65"/>
    </location>
</feature>
<sequence length="65" mass="6606">PPVACSLPGKVEQFGANAMEVEEWAGGGEKRRAGVLGIHAAGTALQTGERQCVTRLGSGDWGSPG</sequence>